<comment type="caution">
    <text evidence="2">The sequence shown here is derived from an EMBL/GenBank/DDBJ whole genome shotgun (WGS) entry which is preliminary data.</text>
</comment>
<dbReference type="Proteomes" id="UP000824065">
    <property type="component" value="Unassembled WGS sequence"/>
</dbReference>
<dbReference type="PANTHER" id="PTHR34297">
    <property type="entry name" value="HYPOTHETICAL CYTOSOLIC PROTEIN-RELATED"/>
    <property type="match status" value="1"/>
</dbReference>
<organism evidence="2 3">
    <name type="scientific">Candidatus Faecalibacterium gallistercoris</name>
    <dbReference type="NCBI Taxonomy" id="2838579"/>
    <lineage>
        <taxon>Bacteria</taxon>
        <taxon>Bacillati</taxon>
        <taxon>Bacillota</taxon>
        <taxon>Clostridia</taxon>
        <taxon>Eubacteriales</taxon>
        <taxon>Oscillospiraceae</taxon>
        <taxon>Faecalibacterium</taxon>
    </lineage>
</organism>
<dbReference type="Pfam" id="PF03780">
    <property type="entry name" value="Asp23"/>
    <property type="match status" value="1"/>
</dbReference>
<sequence>MITTHLPLGDVRFSAEYFSTLVGEAAKNCYGVAAMAPRGVADTVKSLVRGEDFADKGVRVTSENGRLIIEIHIAVGYGLNIATAAQSITHRVQDEVERSTGLRVARVIVSVDDVIA</sequence>
<protein>
    <submittedName>
        <fullName evidence="2">Asp23/Gls24 family envelope stress response protein</fullName>
    </submittedName>
</protein>
<reference evidence="2" key="1">
    <citation type="journal article" date="2021" name="PeerJ">
        <title>Extensive microbial diversity within the chicken gut microbiome revealed by metagenomics and culture.</title>
        <authorList>
            <person name="Gilroy R."/>
            <person name="Ravi A."/>
            <person name="Getino M."/>
            <person name="Pursley I."/>
            <person name="Horton D.L."/>
            <person name="Alikhan N.F."/>
            <person name="Baker D."/>
            <person name="Gharbi K."/>
            <person name="Hall N."/>
            <person name="Watson M."/>
            <person name="Adriaenssens E.M."/>
            <person name="Foster-Nyarko E."/>
            <person name="Jarju S."/>
            <person name="Secka A."/>
            <person name="Antonio M."/>
            <person name="Oren A."/>
            <person name="Chaudhuri R.R."/>
            <person name="La Ragione R."/>
            <person name="Hildebrand F."/>
            <person name="Pallen M.J."/>
        </authorList>
    </citation>
    <scope>NUCLEOTIDE SEQUENCE</scope>
    <source>
        <strain evidence="2">ChiBcec16-3735</strain>
    </source>
</reference>
<proteinExistence type="inferred from homology"/>
<dbReference type="PANTHER" id="PTHR34297:SF2">
    <property type="entry name" value="ASP23_GLS24 FAMILY ENVELOPE STRESS RESPONSE PROTEIN"/>
    <property type="match status" value="1"/>
</dbReference>
<gene>
    <name evidence="2" type="ORF">H9725_02860</name>
</gene>
<evidence type="ECO:0000256" key="1">
    <source>
        <dbReference type="ARBA" id="ARBA00005721"/>
    </source>
</evidence>
<accession>A0A9D2FEE4</accession>
<comment type="similarity">
    <text evidence="1">Belongs to the asp23 family.</text>
</comment>
<evidence type="ECO:0000313" key="2">
    <source>
        <dbReference type="EMBL" id="HIZ57515.1"/>
    </source>
</evidence>
<name>A0A9D2FEE4_9FIRM</name>
<dbReference type="EMBL" id="DXBJ01000020">
    <property type="protein sequence ID" value="HIZ57515.1"/>
    <property type="molecule type" value="Genomic_DNA"/>
</dbReference>
<evidence type="ECO:0000313" key="3">
    <source>
        <dbReference type="Proteomes" id="UP000824065"/>
    </source>
</evidence>
<dbReference type="AlphaFoldDB" id="A0A9D2FEE4"/>
<dbReference type="InterPro" id="IPR005531">
    <property type="entry name" value="Asp23"/>
</dbReference>
<reference evidence="2" key="2">
    <citation type="submission" date="2021-04" db="EMBL/GenBank/DDBJ databases">
        <authorList>
            <person name="Gilroy R."/>
        </authorList>
    </citation>
    <scope>NUCLEOTIDE SEQUENCE</scope>
    <source>
        <strain evidence="2">ChiBcec16-3735</strain>
    </source>
</reference>